<dbReference type="AlphaFoldDB" id="A0AAW1NUJ3"/>
<protein>
    <submittedName>
        <fullName evidence="1">Uncharacterized protein</fullName>
    </submittedName>
</protein>
<dbReference type="PANTHER" id="PTHR34123:SF4">
    <property type="entry name" value="PHOSPHORIBOSYLTRANSFERASE-LIKE PROTEIN, PUTATIVE (DUF2358)-RELATED"/>
    <property type="match status" value="1"/>
</dbReference>
<dbReference type="Pfam" id="PF10184">
    <property type="entry name" value="DUF2358"/>
    <property type="match status" value="1"/>
</dbReference>
<evidence type="ECO:0000313" key="2">
    <source>
        <dbReference type="Proteomes" id="UP001465755"/>
    </source>
</evidence>
<reference evidence="1 2" key="1">
    <citation type="journal article" date="2024" name="Nat. Commun.">
        <title>Phylogenomics reveals the evolutionary origins of lichenization in chlorophyte algae.</title>
        <authorList>
            <person name="Puginier C."/>
            <person name="Libourel C."/>
            <person name="Otte J."/>
            <person name="Skaloud P."/>
            <person name="Haon M."/>
            <person name="Grisel S."/>
            <person name="Petersen M."/>
            <person name="Berrin J.G."/>
            <person name="Delaux P.M."/>
            <person name="Dal Grande F."/>
            <person name="Keller J."/>
        </authorList>
    </citation>
    <scope>NUCLEOTIDE SEQUENCE [LARGE SCALE GENOMIC DNA]</scope>
    <source>
        <strain evidence="1 2">SAG 2036</strain>
    </source>
</reference>
<accession>A0AAW1NUJ3</accession>
<dbReference type="PANTHER" id="PTHR34123">
    <property type="entry name" value="OS04G0578200 PROTEIN"/>
    <property type="match status" value="1"/>
</dbReference>
<proteinExistence type="predicted"/>
<gene>
    <name evidence="1" type="ORF">WJX73_003180</name>
</gene>
<sequence>MQKVRFLQPGPQRCFQARKHSSWAARAPGHAAGRSWLRSRFLAVGQSRGTAHASEEAKDADNPLIRVSVGAATAVLDLFRGSRGQAGPKARSAPASSLDEMLFHLREDFEQHAYFVTGDINEALYDADCLFEEPTIRFSGLKKWQRNLKLLVPFFVEPTIDLKRLEIVSSSPPQLQAAWRLRTQLKLPWKPLVDVGGCTDYLVDPDTMQIVRHVEAWDVSPLQAIMQIFRPPPKQ</sequence>
<dbReference type="InterPro" id="IPR018790">
    <property type="entry name" value="DUF2358"/>
</dbReference>
<dbReference type="EMBL" id="JALJOQ010000117">
    <property type="protein sequence ID" value="KAK9796278.1"/>
    <property type="molecule type" value="Genomic_DNA"/>
</dbReference>
<organism evidence="1 2">
    <name type="scientific">Symbiochloris irregularis</name>
    <dbReference type="NCBI Taxonomy" id="706552"/>
    <lineage>
        <taxon>Eukaryota</taxon>
        <taxon>Viridiplantae</taxon>
        <taxon>Chlorophyta</taxon>
        <taxon>core chlorophytes</taxon>
        <taxon>Trebouxiophyceae</taxon>
        <taxon>Trebouxiales</taxon>
        <taxon>Trebouxiaceae</taxon>
        <taxon>Symbiochloris</taxon>
    </lineage>
</organism>
<name>A0AAW1NUJ3_9CHLO</name>
<dbReference type="Proteomes" id="UP001465755">
    <property type="component" value="Unassembled WGS sequence"/>
</dbReference>
<evidence type="ECO:0000313" key="1">
    <source>
        <dbReference type="EMBL" id="KAK9796278.1"/>
    </source>
</evidence>
<comment type="caution">
    <text evidence="1">The sequence shown here is derived from an EMBL/GenBank/DDBJ whole genome shotgun (WGS) entry which is preliminary data.</text>
</comment>
<keyword evidence="2" id="KW-1185">Reference proteome</keyword>